<feature type="region of interest" description="Disordered" evidence="1">
    <location>
        <begin position="1"/>
        <end position="29"/>
    </location>
</feature>
<accession>A0A9N9MQM1</accession>
<dbReference type="OrthoDB" id="6784133at2759"/>
<evidence type="ECO:0000256" key="1">
    <source>
        <dbReference type="SAM" id="MobiDB-lite"/>
    </source>
</evidence>
<protein>
    <submittedName>
        <fullName evidence="2">Uncharacterized protein</fullName>
    </submittedName>
</protein>
<proteinExistence type="predicted"/>
<keyword evidence="3" id="KW-1185">Reference proteome</keyword>
<evidence type="ECO:0000313" key="2">
    <source>
        <dbReference type="EMBL" id="CAG9768163.1"/>
    </source>
</evidence>
<dbReference type="Proteomes" id="UP001152799">
    <property type="component" value="Chromosome 4"/>
</dbReference>
<dbReference type="EMBL" id="OU892280">
    <property type="protein sequence ID" value="CAG9768163.1"/>
    <property type="molecule type" value="Genomic_DNA"/>
</dbReference>
<feature type="compositionally biased region" description="Basic and acidic residues" evidence="1">
    <location>
        <begin position="1"/>
        <end position="10"/>
    </location>
</feature>
<feature type="compositionally biased region" description="Low complexity" evidence="1">
    <location>
        <begin position="19"/>
        <end position="29"/>
    </location>
</feature>
<gene>
    <name evidence="2" type="ORF">CEUTPL_LOCUS8710</name>
</gene>
<reference evidence="2" key="1">
    <citation type="submission" date="2022-01" db="EMBL/GenBank/DDBJ databases">
        <authorList>
            <person name="King R."/>
        </authorList>
    </citation>
    <scope>NUCLEOTIDE SEQUENCE</scope>
</reference>
<dbReference type="AlphaFoldDB" id="A0A9N9MQM1"/>
<organism evidence="2 3">
    <name type="scientific">Ceutorhynchus assimilis</name>
    <name type="common">cabbage seed weevil</name>
    <dbReference type="NCBI Taxonomy" id="467358"/>
    <lineage>
        <taxon>Eukaryota</taxon>
        <taxon>Metazoa</taxon>
        <taxon>Ecdysozoa</taxon>
        <taxon>Arthropoda</taxon>
        <taxon>Hexapoda</taxon>
        <taxon>Insecta</taxon>
        <taxon>Pterygota</taxon>
        <taxon>Neoptera</taxon>
        <taxon>Endopterygota</taxon>
        <taxon>Coleoptera</taxon>
        <taxon>Polyphaga</taxon>
        <taxon>Cucujiformia</taxon>
        <taxon>Curculionidae</taxon>
        <taxon>Ceutorhynchinae</taxon>
        <taxon>Ceutorhynchus</taxon>
    </lineage>
</organism>
<name>A0A9N9MQM1_9CUCU</name>
<sequence length="149" mass="17401">MPKIRVEMHNKHISKCQQNKKNNNNNNNTTLKTRCKYLLFQNNRMKYHQSKEMVTQWYSRSKHLGTGTATQEELAQGFAGPKLKVWLNIYRVNNHVTKEMVEKHIKKQPGFENLKIMVSELLTKSNLKSFVVTAPLVKKDEMCETILAP</sequence>
<evidence type="ECO:0000313" key="3">
    <source>
        <dbReference type="Proteomes" id="UP001152799"/>
    </source>
</evidence>